<keyword evidence="9" id="KW-0472">Membrane</keyword>
<dbReference type="Proteomes" id="UP000565711">
    <property type="component" value="Unassembled WGS sequence"/>
</dbReference>
<dbReference type="EMBL" id="JAAXOP010000004">
    <property type="protein sequence ID" value="NKY50478.1"/>
    <property type="molecule type" value="Genomic_DNA"/>
</dbReference>
<evidence type="ECO:0000256" key="2">
    <source>
        <dbReference type="ARBA" id="ARBA00022527"/>
    </source>
</evidence>
<dbReference type="PANTHER" id="PTHR43289">
    <property type="entry name" value="MITOGEN-ACTIVATED PROTEIN KINASE KINASE KINASE 20-RELATED"/>
    <property type="match status" value="1"/>
</dbReference>
<evidence type="ECO:0000256" key="6">
    <source>
        <dbReference type="ARBA" id="ARBA00022840"/>
    </source>
</evidence>
<dbReference type="PROSITE" id="PS00108">
    <property type="entry name" value="PROTEIN_KINASE_ST"/>
    <property type="match status" value="1"/>
</dbReference>
<dbReference type="GO" id="GO:0004674">
    <property type="term" value="F:protein serine/threonine kinase activity"/>
    <property type="evidence" value="ECO:0007669"/>
    <property type="project" value="UniProtKB-KW"/>
</dbReference>
<reference evidence="11 12" key="1">
    <citation type="submission" date="2020-04" db="EMBL/GenBank/DDBJ databases">
        <title>MicrobeNet Type strains.</title>
        <authorList>
            <person name="Nicholson A.C."/>
        </authorList>
    </citation>
    <scope>NUCLEOTIDE SEQUENCE [LARGE SCALE GENOMIC DNA]</scope>
    <source>
        <strain evidence="11 12">JCM 12354</strain>
    </source>
</reference>
<dbReference type="CDD" id="cd14014">
    <property type="entry name" value="STKc_PknB_like"/>
    <property type="match status" value="1"/>
</dbReference>
<evidence type="ECO:0000256" key="3">
    <source>
        <dbReference type="ARBA" id="ARBA00022679"/>
    </source>
</evidence>
<evidence type="ECO:0000313" key="12">
    <source>
        <dbReference type="Proteomes" id="UP000565711"/>
    </source>
</evidence>
<keyword evidence="9" id="KW-0812">Transmembrane</keyword>
<keyword evidence="5 11" id="KW-0418">Kinase</keyword>
<keyword evidence="4 7" id="KW-0547">Nucleotide-binding</keyword>
<evidence type="ECO:0000313" key="11">
    <source>
        <dbReference type="EMBL" id="NKY50478.1"/>
    </source>
</evidence>
<dbReference type="Gene3D" id="1.10.510.10">
    <property type="entry name" value="Transferase(Phosphotransferase) domain 1"/>
    <property type="match status" value="1"/>
</dbReference>
<feature type="domain" description="Protein kinase" evidence="10">
    <location>
        <begin position="68"/>
        <end position="327"/>
    </location>
</feature>
<name>A0A846XZK9_9NOCA</name>
<dbReference type="InterPro" id="IPR017441">
    <property type="entry name" value="Protein_kinase_ATP_BS"/>
</dbReference>
<gene>
    <name evidence="11" type="ORF">HGA08_09675</name>
</gene>
<dbReference type="PANTHER" id="PTHR43289:SF6">
    <property type="entry name" value="SERINE_THREONINE-PROTEIN KINASE NEKL-3"/>
    <property type="match status" value="1"/>
</dbReference>
<evidence type="ECO:0000256" key="9">
    <source>
        <dbReference type="SAM" id="Phobius"/>
    </source>
</evidence>
<evidence type="ECO:0000259" key="10">
    <source>
        <dbReference type="PROSITE" id="PS50011"/>
    </source>
</evidence>
<comment type="caution">
    <text evidence="11">The sequence shown here is derived from an EMBL/GenBank/DDBJ whole genome shotgun (WGS) entry which is preliminary data.</text>
</comment>
<feature type="binding site" evidence="7">
    <location>
        <position position="97"/>
    </location>
    <ligand>
        <name>ATP</name>
        <dbReference type="ChEBI" id="CHEBI:30616"/>
    </ligand>
</feature>
<sequence>MNSYAPAAPQRIFCHPCPPTAGAGRTGPDRSGPGPEAGRSSWFSAILAAVTERARPTVGPDYLVAGRYRLQSKLGGGGMGAVWLAHDRLLNRDVAIKQVLTTAGLDEAEATAVRDRIVHEGRVAAKLSHEHAIAVYDVVLEAGEPWLVMEYLPSRSVARALALADALPPVEVAQIGAQVADALATAHAAGIVHRDIKPGNILVADRGNEVGMAKLSDFGISSAGEAVDEPENVITGTPSYLPPEVARGQRPGPASDVFSLGATLYTAIEGQPPYGFDDDNDVIVTRAAMAQIVPPTRSGPLTDVLLHMMEPAPQRRPTMEQARDEILAATFGPGTASYILGAPIRTEDGTIPAWAARNSAAGLRSPHSSPLPRPPRAGAAYTAVAQQKVGRSKFPDIDFTRFGPNAAPLAIAVGLLIGLLILIVIIVAVM</sequence>
<dbReference type="SUPFAM" id="SSF56112">
    <property type="entry name" value="Protein kinase-like (PK-like)"/>
    <property type="match status" value="1"/>
</dbReference>
<dbReference type="AlphaFoldDB" id="A0A846XZK9"/>
<organism evidence="11 12">
    <name type="scientific">Nocardia vermiculata</name>
    <dbReference type="NCBI Taxonomy" id="257274"/>
    <lineage>
        <taxon>Bacteria</taxon>
        <taxon>Bacillati</taxon>
        <taxon>Actinomycetota</taxon>
        <taxon>Actinomycetes</taxon>
        <taxon>Mycobacteriales</taxon>
        <taxon>Nocardiaceae</taxon>
        <taxon>Nocardia</taxon>
    </lineage>
</organism>
<dbReference type="PROSITE" id="PS50011">
    <property type="entry name" value="PROTEIN_KINASE_DOM"/>
    <property type="match status" value="1"/>
</dbReference>
<feature type="transmembrane region" description="Helical" evidence="9">
    <location>
        <begin position="409"/>
        <end position="429"/>
    </location>
</feature>
<keyword evidence="3" id="KW-0808">Transferase</keyword>
<evidence type="ECO:0000256" key="8">
    <source>
        <dbReference type="SAM" id="MobiDB-lite"/>
    </source>
</evidence>
<dbReference type="InterPro" id="IPR000719">
    <property type="entry name" value="Prot_kinase_dom"/>
</dbReference>
<proteinExistence type="predicted"/>
<dbReference type="EC" id="2.7.11.1" evidence="1"/>
<accession>A0A846XZK9</accession>
<evidence type="ECO:0000256" key="7">
    <source>
        <dbReference type="PROSITE-ProRule" id="PRU10141"/>
    </source>
</evidence>
<evidence type="ECO:0000256" key="4">
    <source>
        <dbReference type="ARBA" id="ARBA00022741"/>
    </source>
</evidence>
<keyword evidence="9" id="KW-1133">Transmembrane helix</keyword>
<feature type="region of interest" description="Disordered" evidence="8">
    <location>
        <begin position="16"/>
        <end position="38"/>
    </location>
</feature>
<protein>
    <recommendedName>
        <fullName evidence="1">non-specific serine/threonine protein kinase</fullName>
        <ecNumber evidence="1">2.7.11.1</ecNumber>
    </recommendedName>
</protein>
<dbReference type="Pfam" id="PF00069">
    <property type="entry name" value="Pkinase"/>
    <property type="match status" value="1"/>
</dbReference>
<dbReference type="GO" id="GO:0005524">
    <property type="term" value="F:ATP binding"/>
    <property type="evidence" value="ECO:0007669"/>
    <property type="project" value="UniProtKB-UniRule"/>
</dbReference>
<dbReference type="SMART" id="SM00220">
    <property type="entry name" value="S_TKc"/>
    <property type="match status" value="1"/>
</dbReference>
<evidence type="ECO:0000256" key="1">
    <source>
        <dbReference type="ARBA" id="ARBA00012513"/>
    </source>
</evidence>
<dbReference type="PROSITE" id="PS00107">
    <property type="entry name" value="PROTEIN_KINASE_ATP"/>
    <property type="match status" value="1"/>
</dbReference>
<keyword evidence="12" id="KW-1185">Reference proteome</keyword>
<keyword evidence="6 7" id="KW-0067">ATP-binding</keyword>
<dbReference type="Gene3D" id="3.30.200.20">
    <property type="entry name" value="Phosphorylase Kinase, domain 1"/>
    <property type="match status" value="1"/>
</dbReference>
<keyword evidence="2 11" id="KW-0723">Serine/threonine-protein kinase</keyword>
<dbReference type="InterPro" id="IPR011009">
    <property type="entry name" value="Kinase-like_dom_sf"/>
</dbReference>
<dbReference type="InterPro" id="IPR008271">
    <property type="entry name" value="Ser/Thr_kinase_AS"/>
</dbReference>
<evidence type="ECO:0000256" key="5">
    <source>
        <dbReference type="ARBA" id="ARBA00022777"/>
    </source>
</evidence>